<organism evidence="1">
    <name type="scientific">Amphora coffeiformis</name>
    <dbReference type="NCBI Taxonomy" id="265554"/>
    <lineage>
        <taxon>Eukaryota</taxon>
        <taxon>Sar</taxon>
        <taxon>Stramenopiles</taxon>
        <taxon>Ochrophyta</taxon>
        <taxon>Bacillariophyta</taxon>
        <taxon>Bacillariophyceae</taxon>
        <taxon>Bacillariophycidae</taxon>
        <taxon>Thalassiophysales</taxon>
        <taxon>Catenulaceae</taxon>
        <taxon>Amphora</taxon>
    </lineage>
</organism>
<dbReference type="EMBL" id="HBIM01020579">
    <property type="protein sequence ID" value="CAE0418540.1"/>
    <property type="molecule type" value="Transcribed_RNA"/>
</dbReference>
<evidence type="ECO:0000313" key="1">
    <source>
        <dbReference type="EMBL" id="CAE0418540.1"/>
    </source>
</evidence>
<gene>
    <name evidence="1" type="ORF">ACOF00016_LOCUS15413</name>
</gene>
<protein>
    <submittedName>
        <fullName evidence="1">Uncharacterized protein</fullName>
    </submittedName>
</protein>
<dbReference type="SUPFAM" id="SSF48695">
    <property type="entry name" value="Multiheme cytochromes"/>
    <property type="match status" value="1"/>
</dbReference>
<sequence length="311" mass="36094">MELSNNVYTLPHDMKAWNVDGSASDKAGYNRSWISVWEETTGKMPGRCSYSDCHNHATVGGHVWIARSGVHLAPICTSCNHPQNVQRMQGANAFLRAGTWIFKKDYTNDMAQAPRNLAIPVCDICGQDISQLPSSYTLCSDCIRAAQDPFSRCCQDCQQDISERPDHHVQCLSCYRKQWQSPPQREPPSRRCQDCQIDILDRPDHHVQCLRCYRKSQKRRTRQDWTTDSGPVQNDRRRKQRNCRDCGNDITDRPTSHTQCWMCFQSTTTRRCEVCQDDISDRPENHVVCLQCYRSKQPRRFNTSIQDEYFF</sequence>
<dbReference type="AlphaFoldDB" id="A0A7S3LD66"/>
<reference evidence="1" key="1">
    <citation type="submission" date="2021-01" db="EMBL/GenBank/DDBJ databases">
        <authorList>
            <person name="Corre E."/>
            <person name="Pelletier E."/>
            <person name="Niang G."/>
            <person name="Scheremetjew M."/>
            <person name="Finn R."/>
            <person name="Kale V."/>
            <person name="Holt S."/>
            <person name="Cochrane G."/>
            <person name="Meng A."/>
            <person name="Brown T."/>
            <person name="Cohen L."/>
        </authorList>
    </citation>
    <scope>NUCLEOTIDE SEQUENCE</scope>
    <source>
        <strain evidence="1">CCMP127</strain>
    </source>
</reference>
<name>A0A7S3LD66_9STRA</name>
<dbReference type="InterPro" id="IPR036280">
    <property type="entry name" value="Multihaem_cyt_sf"/>
</dbReference>
<proteinExistence type="predicted"/>
<accession>A0A7S3LD66</accession>